<dbReference type="Gene3D" id="1.10.530.10">
    <property type="match status" value="1"/>
</dbReference>
<comment type="caution">
    <text evidence="2">The sequence shown here is derived from an EMBL/GenBank/DDBJ whole genome shotgun (WGS) entry which is preliminary data.</text>
</comment>
<dbReference type="AlphaFoldDB" id="A0A831RP15"/>
<name>A0A831RP15_9GAMM</name>
<protein>
    <submittedName>
        <fullName evidence="2">Lytic transglycosylase domain-containing protein</fullName>
    </submittedName>
</protein>
<dbReference type="Pfam" id="PF01464">
    <property type="entry name" value="SLT"/>
    <property type="match status" value="1"/>
</dbReference>
<dbReference type="SUPFAM" id="SSF53955">
    <property type="entry name" value="Lysozyme-like"/>
    <property type="match status" value="1"/>
</dbReference>
<dbReference type="EMBL" id="DRKP01000089">
    <property type="protein sequence ID" value="HEB96344.1"/>
    <property type="molecule type" value="Genomic_DNA"/>
</dbReference>
<feature type="domain" description="Transglycosylase SLT" evidence="1">
    <location>
        <begin position="8"/>
        <end position="135"/>
    </location>
</feature>
<organism evidence="2">
    <name type="scientific">Sedimenticola thiotaurini</name>
    <dbReference type="NCBI Taxonomy" id="1543721"/>
    <lineage>
        <taxon>Bacteria</taxon>
        <taxon>Pseudomonadati</taxon>
        <taxon>Pseudomonadota</taxon>
        <taxon>Gammaproteobacteria</taxon>
        <taxon>Chromatiales</taxon>
        <taxon>Sedimenticolaceae</taxon>
        <taxon>Sedimenticola</taxon>
    </lineage>
</organism>
<dbReference type="InterPro" id="IPR008258">
    <property type="entry name" value="Transglycosylase_SLT_dom_1"/>
</dbReference>
<sequence>MPAGYRMIAAEHGIPQSVLYAVALTESGKQTGQAGALRPWPWTLNVAGRGYFFDSRQAAWQALMAYLKDGKRSIDIGLMQVNWRYHQDQLGTPWQALDPYHNLRVGAGILLSCYATRQDWWASVGCYHAPTDTHWADRYRRRVVSHWQRLVQAG</sequence>
<gene>
    <name evidence="2" type="ORF">ENI96_07925</name>
</gene>
<reference evidence="2" key="1">
    <citation type="journal article" date="2020" name="mSystems">
        <title>Genome- and Community-Level Interaction Insights into Carbon Utilization and Element Cycling Functions of Hydrothermarchaeota in Hydrothermal Sediment.</title>
        <authorList>
            <person name="Zhou Z."/>
            <person name="Liu Y."/>
            <person name="Xu W."/>
            <person name="Pan J."/>
            <person name="Luo Z.H."/>
            <person name="Li M."/>
        </authorList>
    </citation>
    <scope>NUCLEOTIDE SEQUENCE [LARGE SCALE GENOMIC DNA]</scope>
    <source>
        <strain evidence="2">HyVt-443</strain>
    </source>
</reference>
<evidence type="ECO:0000259" key="1">
    <source>
        <dbReference type="Pfam" id="PF01464"/>
    </source>
</evidence>
<evidence type="ECO:0000313" key="2">
    <source>
        <dbReference type="EMBL" id="HEB96344.1"/>
    </source>
</evidence>
<proteinExistence type="predicted"/>
<accession>A0A831RP15</accession>
<dbReference type="Proteomes" id="UP000886251">
    <property type="component" value="Unassembled WGS sequence"/>
</dbReference>
<dbReference type="InterPro" id="IPR023346">
    <property type="entry name" value="Lysozyme-like_dom_sf"/>
</dbReference>